<sequence length="512" mass="55484">MGIQAAEISAILREQIKNFGQEAEVAEVGRVLSVGDGIARVHGLDNIQAGEMVEFPGGIRGMALNLEIDNVGVVIFGSDRDIKEGDTVKRTKAIVDVPVGDELLGRVVDALGNPIDGKGPLKTKKRSVADVKAPGIIPRKSVHEPMATGLKSVDAMIPVGRGQRELIIGDRQTGKTAIALDTILNQKSYNDAAGDDESKKLYCVYVAIGQKRSTVAQLVKKLEETGAINYSIVVAATASDPAPMQFLAPYSATAIAEYFRDNGRHALIIYDDLSKQAVAYRQMSLLLRRPPGREAYPGDVFYLHSRLLERSAKLNEDNGAGSLTALPIIETQGGDVSAFIPTNVISITDGQIFLETELFYQGIRPAVNTGLSVSRVGSSAQTNAMKSVAGSVKLELAQYREMAAFAQFGSDLDAATQRLLNRGARLTELMKQPQYSPLTNAEIVCVIFAGIKGFLDKLSVKDVGRFERDLVKHLRANRKDILDWITKDDPKIKGEAEDKLRAAIDEFAKTFA</sequence>
<feature type="binding site" evidence="14">
    <location>
        <begin position="169"/>
        <end position="176"/>
    </location>
    <ligand>
        <name>ATP</name>
        <dbReference type="ChEBI" id="CHEBI:30616"/>
    </ligand>
</feature>
<keyword evidence="10 14" id="KW-0472">Membrane</keyword>
<proteinExistence type="inferred from homology"/>
<keyword evidence="5 14" id="KW-0547">Nucleotide-binding</keyword>
<feature type="site" description="Required for activity" evidence="14">
    <location>
        <position position="372"/>
    </location>
</feature>
<dbReference type="Gene3D" id="2.40.30.20">
    <property type="match status" value="1"/>
</dbReference>
<evidence type="ECO:0000256" key="10">
    <source>
        <dbReference type="ARBA" id="ARBA00023136"/>
    </source>
</evidence>
<evidence type="ECO:0000256" key="4">
    <source>
        <dbReference type="ARBA" id="ARBA00022448"/>
    </source>
</evidence>
<dbReference type="InterPro" id="IPR005294">
    <property type="entry name" value="ATP_synth_F1_asu"/>
</dbReference>
<feature type="domain" description="ATPase F1/V1/A1 complex alpha/beta subunit N-terminal" evidence="17">
    <location>
        <begin position="25"/>
        <end position="91"/>
    </location>
</feature>
<dbReference type="CDD" id="cd01132">
    <property type="entry name" value="F1-ATPase_alpha_CD"/>
    <property type="match status" value="1"/>
</dbReference>
<dbReference type="Gene3D" id="3.40.50.300">
    <property type="entry name" value="P-loop containing nucleotide triphosphate hydrolases"/>
    <property type="match status" value="1"/>
</dbReference>
<dbReference type="SUPFAM" id="SSF50615">
    <property type="entry name" value="N-terminal domain of alpha and beta subunits of F1 ATP synthase"/>
    <property type="match status" value="1"/>
</dbReference>
<comment type="subcellular location">
    <subcellularLocation>
        <location evidence="14">Cell membrane</location>
        <topology evidence="14">Peripheral membrane protein</topology>
    </subcellularLocation>
    <subcellularLocation>
        <location evidence="2">Membrane</location>
    </subcellularLocation>
</comment>
<keyword evidence="11 14" id="KW-0139">CF(1)</keyword>
<dbReference type="SUPFAM" id="SSF47917">
    <property type="entry name" value="C-terminal domain of alpha and beta subunits of F1 ATP synthase"/>
    <property type="match status" value="1"/>
</dbReference>
<evidence type="ECO:0000256" key="13">
    <source>
        <dbReference type="ARBA" id="ARBA00026013"/>
    </source>
</evidence>
<evidence type="ECO:0000256" key="11">
    <source>
        <dbReference type="ARBA" id="ARBA00023196"/>
    </source>
</evidence>
<dbReference type="RefSeq" id="WP_263741544.1">
    <property type="nucleotide sequence ID" value="NZ_JAOWKZ010000005.1"/>
</dbReference>
<evidence type="ECO:0000259" key="17">
    <source>
        <dbReference type="Pfam" id="PF02874"/>
    </source>
</evidence>
<dbReference type="PROSITE" id="PS00152">
    <property type="entry name" value="ATPASE_ALPHA_BETA"/>
    <property type="match status" value="1"/>
</dbReference>
<keyword evidence="9 14" id="KW-0406">Ion transport</keyword>
<reference evidence="18 19" key="1">
    <citation type="submission" date="2022-10" db="EMBL/GenBank/DDBJ databases">
        <title>Defluviimonas sp. nov., isolated from ocean surface sediments.</title>
        <authorList>
            <person name="He W."/>
            <person name="Wang L."/>
            <person name="Zhang D.-F."/>
        </authorList>
    </citation>
    <scope>NUCLEOTIDE SEQUENCE [LARGE SCALE GENOMIC DNA]</scope>
    <source>
        <strain evidence="18 19">WL0050</strain>
    </source>
</reference>
<dbReference type="Gene3D" id="1.20.150.20">
    <property type="entry name" value="ATP synthase alpha/beta chain, C-terminal domain"/>
    <property type="match status" value="1"/>
</dbReference>
<protein>
    <recommendedName>
        <fullName evidence="14">ATP synthase subunit alpha</fullName>
        <ecNumber evidence="14">7.1.2.2</ecNumber>
    </recommendedName>
    <alternativeName>
        <fullName evidence="14">ATP synthase F1 sector subunit alpha</fullName>
    </alternativeName>
    <alternativeName>
        <fullName evidence="14">F-ATPase subunit alpha</fullName>
    </alternativeName>
</protein>
<dbReference type="InterPro" id="IPR027417">
    <property type="entry name" value="P-loop_NTPase"/>
</dbReference>
<comment type="catalytic activity">
    <reaction evidence="14">
        <text>ATP + H2O + 4 H(+)(in) = ADP + phosphate + 5 H(+)(out)</text>
        <dbReference type="Rhea" id="RHEA:57720"/>
        <dbReference type="ChEBI" id="CHEBI:15377"/>
        <dbReference type="ChEBI" id="CHEBI:15378"/>
        <dbReference type="ChEBI" id="CHEBI:30616"/>
        <dbReference type="ChEBI" id="CHEBI:43474"/>
        <dbReference type="ChEBI" id="CHEBI:456216"/>
        <dbReference type="EC" id="7.1.2.2"/>
    </reaction>
</comment>
<dbReference type="Pfam" id="PF00006">
    <property type="entry name" value="ATP-synt_ab"/>
    <property type="match status" value="1"/>
</dbReference>
<evidence type="ECO:0000256" key="3">
    <source>
        <dbReference type="ARBA" id="ARBA00008936"/>
    </source>
</evidence>
<keyword evidence="19" id="KW-1185">Reference proteome</keyword>
<dbReference type="EMBL" id="JAOWKZ010000005">
    <property type="protein sequence ID" value="MCV2874267.1"/>
    <property type="molecule type" value="Genomic_DNA"/>
</dbReference>
<comment type="caution">
    <text evidence="18">The sequence shown here is derived from an EMBL/GenBank/DDBJ whole genome shotgun (WGS) entry which is preliminary data.</text>
</comment>
<dbReference type="InterPro" id="IPR004100">
    <property type="entry name" value="ATPase_F1/V1/A1_a/bsu_N"/>
</dbReference>
<dbReference type="InterPro" id="IPR020003">
    <property type="entry name" value="ATPase_a/bsu_AS"/>
</dbReference>
<dbReference type="InterPro" id="IPR038376">
    <property type="entry name" value="ATP_synth_asu_C_sf"/>
</dbReference>
<dbReference type="Proteomes" id="UP001652564">
    <property type="component" value="Unassembled WGS sequence"/>
</dbReference>
<feature type="domain" description="ATP synthase alpha subunit C-terminal" evidence="16">
    <location>
        <begin position="381"/>
        <end position="507"/>
    </location>
</feature>
<comment type="function">
    <text evidence="1 14">Produces ATP from ADP in the presence of a proton gradient across the membrane. The alpha chain is a regulatory subunit.</text>
</comment>
<evidence type="ECO:0000313" key="18">
    <source>
        <dbReference type="EMBL" id="MCV2874267.1"/>
    </source>
</evidence>
<keyword evidence="8 14" id="KW-1278">Translocase</keyword>
<dbReference type="InterPro" id="IPR023366">
    <property type="entry name" value="ATP_synth_asu-like_sf"/>
</dbReference>
<dbReference type="NCBIfam" id="TIGR00962">
    <property type="entry name" value="atpA"/>
    <property type="match status" value="1"/>
</dbReference>
<dbReference type="EC" id="7.1.2.2" evidence="14"/>
<dbReference type="CDD" id="cd18113">
    <property type="entry name" value="ATP-synt_F1_alpha_C"/>
    <property type="match status" value="1"/>
</dbReference>
<evidence type="ECO:0000259" key="16">
    <source>
        <dbReference type="Pfam" id="PF00306"/>
    </source>
</evidence>
<dbReference type="NCBIfam" id="NF009884">
    <property type="entry name" value="PRK13343.1"/>
    <property type="match status" value="1"/>
</dbReference>
<evidence type="ECO:0000259" key="15">
    <source>
        <dbReference type="Pfam" id="PF00006"/>
    </source>
</evidence>
<evidence type="ECO:0000256" key="7">
    <source>
        <dbReference type="ARBA" id="ARBA00022840"/>
    </source>
</evidence>
<evidence type="ECO:0000256" key="14">
    <source>
        <dbReference type="HAMAP-Rule" id="MF_01346"/>
    </source>
</evidence>
<dbReference type="PANTHER" id="PTHR48082:SF2">
    <property type="entry name" value="ATP SYNTHASE SUBUNIT ALPHA, MITOCHONDRIAL"/>
    <property type="match status" value="1"/>
</dbReference>
<feature type="domain" description="ATPase F1/V1/A1 complex alpha/beta subunit nucleotide-binding" evidence="15">
    <location>
        <begin position="149"/>
        <end position="374"/>
    </location>
</feature>
<organism evidence="18 19">
    <name type="scientific">Albidovulum litorale</name>
    <dbReference type="NCBI Taxonomy" id="2984134"/>
    <lineage>
        <taxon>Bacteria</taxon>
        <taxon>Pseudomonadati</taxon>
        <taxon>Pseudomonadota</taxon>
        <taxon>Alphaproteobacteria</taxon>
        <taxon>Rhodobacterales</taxon>
        <taxon>Paracoccaceae</taxon>
        <taxon>Albidovulum</taxon>
    </lineage>
</organism>
<dbReference type="CDD" id="cd18116">
    <property type="entry name" value="ATP-synt_F1_alpha_N"/>
    <property type="match status" value="1"/>
</dbReference>
<evidence type="ECO:0000256" key="5">
    <source>
        <dbReference type="ARBA" id="ARBA00022741"/>
    </source>
</evidence>
<dbReference type="Pfam" id="PF02874">
    <property type="entry name" value="ATP-synt_ab_N"/>
    <property type="match status" value="1"/>
</dbReference>
<evidence type="ECO:0000256" key="12">
    <source>
        <dbReference type="ARBA" id="ARBA00023310"/>
    </source>
</evidence>
<evidence type="ECO:0000256" key="8">
    <source>
        <dbReference type="ARBA" id="ARBA00022967"/>
    </source>
</evidence>
<name>A0ABT2ZTB3_9RHOB</name>
<keyword evidence="12 14" id="KW-0066">ATP synthesis</keyword>
<comment type="subunit">
    <text evidence="13">F-type ATPases have 2 components, CF(1) - the catalytic core - and CF(0) - the membrane proton channel. CF(1) has five subunits: alpha(3), beta(3), gamma(1), delta(1), epsilon(1). CF(0) has four main subunits: a(1), b(1), b'(1) and c(9-12).</text>
</comment>
<dbReference type="SUPFAM" id="SSF52540">
    <property type="entry name" value="P-loop containing nucleoside triphosphate hydrolases"/>
    <property type="match status" value="1"/>
</dbReference>
<dbReference type="PIRSF" id="PIRSF039088">
    <property type="entry name" value="F_ATPase_subunit_alpha"/>
    <property type="match status" value="1"/>
</dbReference>
<gene>
    <name evidence="14 18" type="primary">atpA</name>
    <name evidence="18" type="ORF">OEZ71_18380</name>
</gene>
<evidence type="ECO:0000256" key="1">
    <source>
        <dbReference type="ARBA" id="ARBA00003784"/>
    </source>
</evidence>
<dbReference type="HAMAP" id="MF_01346">
    <property type="entry name" value="ATP_synth_alpha_bact"/>
    <property type="match status" value="1"/>
</dbReference>
<dbReference type="InterPro" id="IPR036121">
    <property type="entry name" value="ATPase_F1/V1/A1_a/bsu_N_sf"/>
</dbReference>
<dbReference type="Pfam" id="PF00306">
    <property type="entry name" value="ATP-synt_ab_C"/>
    <property type="match status" value="1"/>
</dbReference>
<dbReference type="InterPro" id="IPR033732">
    <property type="entry name" value="ATP_synth_F1_a_nt-bd_dom"/>
</dbReference>
<keyword evidence="7 14" id="KW-0067">ATP-binding</keyword>
<comment type="similarity">
    <text evidence="3 14">Belongs to the ATPase alpha/beta chains family.</text>
</comment>
<dbReference type="InterPro" id="IPR000194">
    <property type="entry name" value="ATPase_F1/V1/A1_a/bsu_nucl-bd"/>
</dbReference>
<evidence type="ECO:0000256" key="6">
    <source>
        <dbReference type="ARBA" id="ARBA00022781"/>
    </source>
</evidence>
<keyword evidence="4 14" id="KW-0813">Transport</keyword>
<keyword evidence="14" id="KW-1003">Cell membrane</keyword>
<dbReference type="PANTHER" id="PTHR48082">
    <property type="entry name" value="ATP SYNTHASE SUBUNIT ALPHA, MITOCHONDRIAL"/>
    <property type="match status" value="1"/>
</dbReference>
<evidence type="ECO:0000256" key="2">
    <source>
        <dbReference type="ARBA" id="ARBA00004370"/>
    </source>
</evidence>
<dbReference type="InterPro" id="IPR000793">
    <property type="entry name" value="ATP_synth_asu_C"/>
</dbReference>
<accession>A0ABT2ZTB3</accession>
<keyword evidence="6 14" id="KW-0375">Hydrogen ion transport</keyword>
<evidence type="ECO:0000256" key="9">
    <source>
        <dbReference type="ARBA" id="ARBA00023065"/>
    </source>
</evidence>
<evidence type="ECO:0000313" key="19">
    <source>
        <dbReference type="Proteomes" id="UP001652564"/>
    </source>
</evidence>